<dbReference type="FunCoup" id="G8YHL6">
    <property type="interactions" value="1707"/>
</dbReference>
<reference evidence="5" key="1">
    <citation type="submission" date="2011-10" db="EMBL/GenBank/DDBJ databases">
        <authorList>
            <person name="Genoscope - CEA"/>
        </authorList>
    </citation>
    <scope>NUCLEOTIDE SEQUENCE</scope>
</reference>
<evidence type="ECO:0000313" key="6">
    <source>
        <dbReference type="Proteomes" id="UP000005222"/>
    </source>
</evidence>
<dbReference type="SUPFAM" id="SSF48371">
    <property type="entry name" value="ARM repeat"/>
    <property type="match status" value="3"/>
</dbReference>
<dbReference type="InterPro" id="IPR057525">
    <property type="entry name" value="UTP20_C"/>
</dbReference>
<dbReference type="eggNOG" id="KOG1823">
    <property type="taxonomic scope" value="Eukaryota"/>
</dbReference>
<gene>
    <name evidence="5" type="primary">Piso0_003255</name>
    <name evidence="4" type="ORF">GNLVRS01_PISO0G08300g</name>
    <name evidence="5" type="ORF">GNLVRS01_PISO0H08301g</name>
</gene>
<dbReference type="GO" id="GO:0030686">
    <property type="term" value="C:90S preribosome"/>
    <property type="evidence" value="ECO:0007669"/>
    <property type="project" value="TreeGrafter"/>
</dbReference>
<dbReference type="Pfam" id="PF07539">
    <property type="entry name" value="UTP20_N"/>
    <property type="match status" value="1"/>
</dbReference>
<dbReference type="STRING" id="559304.G8YHL6"/>
<dbReference type="Pfam" id="PF23099">
    <property type="entry name" value="UTP20_C"/>
    <property type="match status" value="1"/>
</dbReference>
<proteinExistence type="predicted"/>
<dbReference type="EMBL" id="FO082053">
    <property type="protein sequence ID" value="CCE80153.1"/>
    <property type="molecule type" value="Genomic_DNA"/>
</dbReference>
<dbReference type="InParanoid" id="G8YHL6"/>
<name>G8YHL6_PICSO</name>
<dbReference type="EMBL" id="FO082052">
    <property type="protein sequence ID" value="CCE80918.1"/>
    <property type="molecule type" value="Genomic_DNA"/>
</dbReference>
<dbReference type="PANTHER" id="PTHR17695">
    <property type="entry name" value="SMALL SUBUNIT PROCESSOME COMPONENT 20 HOMOLOG"/>
    <property type="match status" value="1"/>
</dbReference>
<evidence type="ECO:0000313" key="4">
    <source>
        <dbReference type="EMBL" id="CCE80153.1"/>
    </source>
</evidence>
<feature type="domain" description="U3 small nucleolar RNA-associated protein 20" evidence="2">
    <location>
        <begin position="1609"/>
        <end position="1824"/>
    </location>
</feature>
<evidence type="ECO:0000259" key="2">
    <source>
        <dbReference type="Pfam" id="PF20416"/>
    </source>
</evidence>
<dbReference type="Pfam" id="PF20416">
    <property type="entry name" value="UTP20"/>
    <property type="match status" value="1"/>
</dbReference>
<organism evidence="5 6">
    <name type="scientific">Pichia sorbitophila (strain ATCC MYA-4447 / BCRC 22081 / CBS 7064 / NBRC 10061 / NRRL Y-12695)</name>
    <name type="common">Hybrid yeast</name>
    <dbReference type="NCBI Taxonomy" id="559304"/>
    <lineage>
        <taxon>Eukaryota</taxon>
        <taxon>Fungi</taxon>
        <taxon>Dikarya</taxon>
        <taxon>Ascomycota</taxon>
        <taxon>Saccharomycotina</taxon>
        <taxon>Pichiomycetes</taxon>
        <taxon>Debaryomycetaceae</taxon>
        <taxon>Millerozyma</taxon>
    </lineage>
</organism>
<dbReference type="OrthoDB" id="360653at2759"/>
<dbReference type="InterPro" id="IPR011989">
    <property type="entry name" value="ARM-like"/>
</dbReference>
<dbReference type="OMA" id="VEWLACA"/>
<dbReference type="GO" id="GO:0032040">
    <property type="term" value="C:small-subunit processome"/>
    <property type="evidence" value="ECO:0007669"/>
    <property type="project" value="TreeGrafter"/>
</dbReference>
<keyword evidence="6" id="KW-1185">Reference proteome</keyword>
<reference evidence="6" key="2">
    <citation type="journal article" date="2012" name="G3 (Bethesda)">
        <title>Pichia sorbitophila, an interspecies yeast hybrid reveals early steps of genome resolution following polyploidization.</title>
        <authorList>
            <person name="Leh Louis V."/>
            <person name="Despons L."/>
            <person name="Friedrich A."/>
            <person name="Martin T."/>
            <person name="Durrens P."/>
            <person name="Casaregola S."/>
            <person name="Neuveglise C."/>
            <person name="Fairhead C."/>
            <person name="Marck C."/>
            <person name="Cruz J.A."/>
            <person name="Straub M.L."/>
            <person name="Kugler V."/>
            <person name="Sacerdot C."/>
            <person name="Uzunov Z."/>
            <person name="Thierry A."/>
            <person name="Weiss S."/>
            <person name="Bleykasten C."/>
            <person name="De Montigny J."/>
            <person name="Jacques N."/>
            <person name="Jung P."/>
            <person name="Lemaire M."/>
            <person name="Mallet S."/>
            <person name="Morel G."/>
            <person name="Richard G.F."/>
            <person name="Sarkar A."/>
            <person name="Savel G."/>
            <person name="Schacherer J."/>
            <person name="Seret M.L."/>
            <person name="Talla E."/>
            <person name="Samson G."/>
            <person name="Jubin C."/>
            <person name="Poulain J."/>
            <person name="Vacherie B."/>
            <person name="Barbe V."/>
            <person name="Pelletier E."/>
            <person name="Sherman D.J."/>
            <person name="Westhof E."/>
            <person name="Weissenbach J."/>
            <person name="Baret P.V."/>
            <person name="Wincker P."/>
            <person name="Gaillardin C."/>
            <person name="Dujon B."/>
            <person name="Souciet J.L."/>
        </authorList>
    </citation>
    <scope>NUCLEOTIDE SEQUENCE [LARGE SCALE GENOMIC DNA]</scope>
    <source>
        <strain evidence="6">ATCC MYA-4447 / BCRC 22081 / CBS 7064 / NBRC 10061 / NRRL Y-12695</strain>
    </source>
</reference>
<accession>G8YHL6</accession>
<feature type="domain" description="U3 small nucleolar RNA-associated protein 20 N-terminal" evidence="1">
    <location>
        <begin position="828"/>
        <end position="1416"/>
    </location>
</feature>
<sequence>MSERHHVFSSFRERVESIKIEPSLKLNTRVHDYAEDSYFITTLEHWKETNISGNFTEYMEKIEGISQTLPQIIYHQKEIFEVLIQHIERIDVHSIQPLLELLSQFVHDLGPDFMPYYKKALEVLSKIAIEVRPNDSQNNRNTANVLEWCFNTMSLIFKYLARVLAEDLSTTIETLIPVLSIPKRSYVSRFGAEAISYLLRKSKPEAVDQIIKYCFNDNLGSIDIHVFQESIIVMFSESMKNTKNTFHSKSSMILSKLLKNALESGEFKANYISMLGEILGILLNHGTIETCGKLNTLVYEHLSSILDSTNSVSDLISIIQLLSVISFTDSGKKVSDWKPLLEVTCDIIRKVNDNTSIKERELSSVLGKCLSHLITTIFRNCELNELTRYYSFFFEHMILINNGESFLGFLEYGLETSGDKMIKFGVSKYFQEYVDRKKDQHMSDVALFLMKLSDKPVINNLRPILSAGRIKNIIEASKKSKKTSISDDDLYEVFWRVSLLKNCNRASVDFDALLALMEDISKLKSKFAHDSFAIVLDVMVKEMKLEKKDFSALLKLTLSLIKDYKESSFYMAALEKLINASSGVSNELREVSDFIFEECSENLSLPSHEIRYQTIKVMCVLLSKLEMSVSDTLAEIKLIEEIPLTLDNGRNIQLRVRNLVNGFKNSVHSELERKILIRYMFGLLSNHFQPCWQAVYESLPLLVEDCSSLIWEHCYFFLTFNFEAEADAYFNGDLGNVSSVQSFLEWNVRSGKLREKASYYCEIDESYSYTKNAFVRFIQEKRANNEYSRIIRSKVIEGLDYIPLVAEKNSHNLVPLVLHEVDEDDYGSWSLKERNSIIKIFKKFNNLRKVYKSDQLFQHMLKLLSNKNNQVQSISLEVLINWNVSYINKHKDILRNLLDDTIFKDEISKFYISSTNSDIANEDFIPFMNIVLRILFGKSQQSTRSNSKSGKKHAVISVLPNIPEKSVIEFVKLGAERIDYSTYYETNSLPCINYRLLRRITGFVNLLSEVYSVLKFKYKEVLTYSVRPLIYVLDVAQSVLDAFPENEEEMEMNKKIAKNVRQTGMKCLADVFMYLGKDFEWEPYRTLISERIIKPRLKHFADENLQQESSLLKLMTSWVESKNTLGFLFYNDHAPTRAILSLLEHNNAKETVIESVINFGINALKAHNTQTEQYFIMLALIVQSFSERLPFVFEISKTRELNSKATTASFLLVKSGYLEDNNSRIKLANSLTSLLDRPGSQVDPNDKVAILSSLSYLIDSLDCQFDALLPLYEVCSKMLRAYADRSVRQSIVDIFCHIGDKFGELQTIARILSDLNSFSEKRISEIDFQRRLGAFKEVNEQLYRSFTPLEWLPLVYCSLFFINDDIELSMRINATYMLNRFVDCYSMKESKEEAVPYIKVLKRDILPQVRVGIRGSNEVIQTEYVAVLSYIIENSVYYSDLEDMKVLSFNGDEEANFFKNINHIQLHRRQRAIKRLAEKRNELSDNSISHYIMPIIERYASSEDEALRNIANEAVETVGYLTRCISWKQYIAIFKRYIGNLKKAEGNQIRSLVNLIVSASTSLRVGISQRKNDDFFDQIKDLPDQTVIDSSITKDILTPLLSILSTRNDETIIFRMPLSEALVNLVICLSDDIVNVELPGILTSICQVLRSRAEELRDATRKSLGKIGKTLGPRYLHFILKELKSALSRGSQIHVLSFTVHTLIVEVSSSLSSGSLDESISLLVDIIMEDIFGVAGGEKDAEGYTSKMKEVKHKKSYDCAEIVSSFISLRSFIYLLEPIKLLLQERITLKTHNKLDELMKRYALGLSKNEESSKKEILQLCYEIYQFSFAGKKSKSRFDQIRPEDHFLVKLDAKPDEMHSDDSVYIHSFQKLSFELLRTAISRHEDLLTTATMHDFIPIIEKALHSENEGTISSAFKVLTIVCKLNFRDDVETRFKTCARKALNIIKDSPSTNSELAQVCLKYLATAIRNKPEMELKETSISYILSRIQPDLQEPSTQSLSFGFLKAIIGRHIVVPEVYDIMDEVRNIMVVNHTKEIRDMSRSVYFQFLMEYDQGRGRIEKQFKFLVNNLSYVTKEGRQSVMELVHSIIAKSGIELLTKLASSFFIALANNAVSDDSSKCREMATTIISNLLRKLGPQKVGFIEQYCIAWLNQSSNKLLKRCGLIIYKSYIGELGIGTNVHLDEVAHSNIEKILKNSVRSSENELEWELVYTALNVFLIICQQLKEGVFAEKYGQVWKLIVNCLLFPHSWVRLTSGKLTGILLTNLDNLVFGLSNYDIQTIGYRCMRQLAAPSISESLGEQATKNIVLLSMRWVKFKTKYQRDSNADEPENENKFEYAIDFIVSQCCGLIRHDTRDSFVSKKCAIQLAAMLIQIVPLEDLSNFSENILLSLYPFVEEDQQTSILPKELKDLAFECAQMIEEKLGTTQYTLVFANVKNNIKIRRQERKAKRAQLAVTAPEIASRRKLKKHSRDREKRKHVKDENGFYHKRKRIM</sequence>
<evidence type="ECO:0000313" key="5">
    <source>
        <dbReference type="EMBL" id="CCE80918.1"/>
    </source>
</evidence>
<dbReference type="InterPro" id="IPR052575">
    <property type="entry name" value="SSU_processome_comp_20"/>
</dbReference>
<dbReference type="Gene3D" id="1.25.10.10">
    <property type="entry name" value="Leucine-rich Repeat Variant"/>
    <property type="match status" value="3"/>
</dbReference>
<dbReference type="InterPro" id="IPR016024">
    <property type="entry name" value="ARM-type_fold"/>
</dbReference>
<dbReference type="InterPro" id="IPR046523">
    <property type="entry name" value="UTP20_dom"/>
</dbReference>
<protein>
    <submittedName>
        <fullName evidence="5">Piso0_003255 protein</fullName>
    </submittedName>
</protein>
<dbReference type="HOGENOM" id="CLU_000327_0_0_1"/>
<feature type="domain" description="U3 small nucleolar RNA-associated protein 20 C-terminal" evidence="3">
    <location>
        <begin position="2188"/>
        <end position="2478"/>
    </location>
</feature>
<evidence type="ECO:0000259" key="3">
    <source>
        <dbReference type="Pfam" id="PF23099"/>
    </source>
</evidence>
<evidence type="ECO:0000259" key="1">
    <source>
        <dbReference type="Pfam" id="PF07539"/>
    </source>
</evidence>
<dbReference type="Proteomes" id="UP000005222">
    <property type="component" value="Chromosome H"/>
</dbReference>
<dbReference type="InterPro" id="IPR011430">
    <property type="entry name" value="UTP20_N"/>
</dbReference>
<dbReference type="Proteomes" id="UP000005222">
    <property type="component" value="Chromosome G"/>
</dbReference>
<dbReference type="PANTHER" id="PTHR17695:SF11">
    <property type="entry name" value="SMALL SUBUNIT PROCESSOME COMPONENT 20 HOMOLOG"/>
    <property type="match status" value="1"/>
</dbReference>